<keyword evidence="3" id="KW-0808">Transferase</keyword>
<dbReference type="AlphaFoldDB" id="A0A6M0Q4Z9"/>
<organism evidence="3 4">
    <name type="scientific">Bacillus mesophilus</name>
    <dbReference type="NCBI Taxonomy" id="1808955"/>
    <lineage>
        <taxon>Bacteria</taxon>
        <taxon>Bacillati</taxon>
        <taxon>Bacillota</taxon>
        <taxon>Bacilli</taxon>
        <taxon>Bacillales</taxon>
        <taxon>Bacillaceae</taxon>
        <taxon>Bacillus</taxon>
    </lineage>
</organism>
<dbReference type="GO" id="GO:0004413">
    <property type="term" value="F:homoserine kinase activity"/>
    <property type="evidence" value="ECO:0007669"/>
    <property type="project" value="TreeGrafter"/>
</dbReference>
<proteinExistence type="inferred from homology"/>
<dbReference type="Pfam" id="PF01636">
    <property type="entry name" value="APH"/>
    <property type="match status" value="1"/>
</dbReference>
<dbReference type="PANTHER" id="PTHR21064:SF6">
    <property type="entry name" value="AMINOGLYCOSIDE PHOSPHOTRANSFERASE DOMAIN-CONTAINING PROTEIN"/>
    <property type="match status" value="1"/>
</dbReference>
<name>A0A6M0Q4Z9_9BACI</name>
<feature type="domain" description="Aminoglycoside phosphotransferase" evidence="2">
    <location>
        <begin position="33"/>
        <end position="234"/>
    </location>
</feature>
<evidence type="ECO:0000313" key="3">
    <source>
        <dbReference type="EMBL" id="NEY70510.1"/>
    </source>
</evidence>
<dbReference type="InterPro" id="IPR050249">
    <property type="entry name" value="Pseudomonas-type_ThrB"/>
</dbReference>
<accession>A0A6M0Q4Z9</accession>
<comment type="caution">
    <text evidence="3">The sequence shown here is derived from an EMBL/GenBank/DDBJ whole genome shotgun (WGS) entry which is preliminary data.</text>
</comment>
<evidence type="ECO:0000259" key="2">
    <source>
        <dbReference type="Pfam" id="PF01636"/>
    </source>
</evidence>
<dbReference type="PANTHER" id="PTHR21064">
    <property type="entry name" value="AMINOGLYCOSIDE PHOSPHOTRANSFERASE DOMAIN-CONTAINING PROTEIN-RELATED"/>
    <property type="match status" value="1"/>
</dbReference>
<reference evidence="3 4" key="1">
    <citation type="submission" date="2020-02" db="EMBL/GenBank/DDBJ databases">
        <title>Bacillus aquiflavi sp. nov., isolated from yellow water of strong flavor Chinese baijiu in Yibin region of China.</title>
        <authorList>
            <person name="Xie J."/>
        </authorList>
    </citation>
    <scope>NUCLEOTIDE SEQUENCE [LARGE SCALE GENOMIC DNA]</scope>
    <source>
        <strain evidence="3 4">SA4</strain>
    </source>
</reference>
<dbReference type="GO" id="GO:0009088">
    <property type="term" value="P:threonine biosynthetic process"/>
    <property type="evidence" value="ECO:0007669"/>
    <property type="project" value="TreeGrafter"/>
</dbReference>
<dbReference type="SUPFAM" id="SSF56112">
    <property type="entry name" value="Protein kinase-like (PK-like)"/>
    <property type="match status" value="1"/>
</dbReference>
<evidence type="ECO:0000256" key="1">
    <source>
        <dbReference type="ARBA" id="ARBA00038240"/>
    </source>
</evidence>
<gene>
    <name evidence="3" type="ORF">G4D63_02030</name>
</gene>
<keyword evidence="4" id="KW-1185">Reference proteome</keyword>
<dbReference type="Gene3D" id="3.90.1200.10">
    <property type="match status" value="1"/>
</dbReference>
<comment type="similarity">
    <text evidence="1">Belongs to the pseudomonas-type ThrB family.</text>
</comment>
<dbReference type="InterPro" id="IPR002575">
    <property type="entry name" value="Aminoglycoside_PTrfase"/>
</dbReference>
<evidence type="ECO:0000313" key="4">
    <source>
        <dbReference type="Proteomes" id="UP000481043"/>
    </source>
</evidence>
<dbReference type="InterPro" id="IPR011009">
    <property type="entry name" value="Kinase-like_dom_sf"/>
</dbReference>
<sequence length="329" mass="38387">MEQSVDRLFSEDLVHKAGQGYGADTKEYRKLGDFESYIFEVSYHGKPTILRLTHSSHRSPGQIEAELEWVNYLHQNGVNVSKPYSSSEGSYVVTLPVEGSFFYASLFEKAPGNRIEIQSEMFNDNLFYEWGRTTGQLHRLTTSFEPSGVKRPQWDEEELLYPEKVLPFTDLQFNKVADQLVHTVKSLPKSKETYGLIHSDIHSGNFFLHEGKLQLFDFDDSQYFWFVHDIAIPIYYSAWYKFQNGNKQERTEFSKVLLEQFLKGYEKEFHIDHSILKKLPLFLNLRDLVLFNVFHKKMDVENANERFKALLGEIKGRILSQDSIVDLNV</sequence>
<protein>
    <submittedName>
        <fullName evidence="3">Phosphotransferase</fullName>
    </submittedName>
</protein>
<dbReference type="Proteomes" id="UP000481043">
    <property type="component" value="Unassembled WGS sequence"/>
</dbReference>
<dbReference type="EMBL" id="JAAIWM010000001">
    <property type="protein sequence ID" value="NEY70510.1"/>
    <property type="molecule type" value="Genomic_DNA"/>
</dbReference>
<dbReference type="RefSeq" id="WP_163177181.1">
    <property type="nucleotide sequence ID" value="NZ_JAAIWM010000001.1"/>
</dbReference>